<dbReference type="SMART" id="SM00298">
    <property type="entry name" value="CHROMO"/>
    <property type="match status" value="1"/>
</dbReference>
<dbReference type="SUPFAM" id="SSF54160">
    <property type="entry name" value="Chromo domain-like"/>
    <property type="match status" value="1"/>
</dbReference>
<reference evidence="3" key="3">
    <citation type="submission" date="2025-09" db="UniProtKB">
        <authorList>
            <consortium name="Ensembl"/>
        </authorList>
    </citation>
    <scope>IDENTIFICATION</scope>
</reference>
<dbReference type="Gene3D" id="2.40.50.40">
    <property type="match status" value="1"/>
</dbReference>
<accession>A0AAQ4PBZ3</accession>
<proteinExistence type="predicted"/>
<name>A0AAQ4PBZ3_GASAC</name>
<dbReference type="InterPro" id="IPR056924">
    <property type="entry name" value="SH3_Tf2-1"/>
</dbReference>
<dbReference type="InterPro" id="IPR000953">
    <property type="entry name" value="Chromo/chromo_shadow_dom"/>
</dbReference>
<keyword evidence="4" id="KW-1185">Reference proteome</keyword>
<evidence type="ECO:0000313" key="3">
    <source>
        <dbReference type="Ensembl" id="ENSGACP00000036292.1"/>
    </source>
</evidence>
<dbReference type="Pfam" id="PF24626">
    <property type="entry name" value="SH3_Tf2-1"/>
    <property type="match status" value="1"/>
</dbReference>
<dbReference type="Pfam" id="PF00385">
    <property type="entry name" value="Chromo"/>
    <property type="match status" value="1"/>
</dbReference>
<dbReference type="GeneTree" id="ENSGT01120000272038"/>
<dbReference type="GO" id="GO:0005634">
    <property type="term" value="C:nucleus"/>
    <property type="evidence" value="ECO:0007669"/>
    <property type="project" value="UniProtKB-SubCell"/>
</dbReference>
<dbReference type="InterPro" id="IPR023780">
    <property type="entry name" value="Chromo_domain"/>
</dbReference>
<dbReference type="Ensembl" id="ENSGACT00000037633.1">
    <property type="protein sequence ID" value="ENSGACP00000036292.1"/>
    <property type="gene ID" value="ENSGACG00000028362.1"/>
</dbReference>
<dbReference type="Proteomes" id="UP000007635">
    <property type="component" value="Chromosome XIX"/>
</dbReference>
<dbReference type="AlphaFoldDB" id="A0AAQ4PBZ3"/>
<evidence type="ECO:0000313" key="4">
    <source>
        <dbReference type="Proteomes" id="UP000007635"/>
    </source>
</evidence>
<feature type="domain" description="Chromo" evidence="2">
    <location>
        <begin position="132"/>
        <end position="182"/>
    </location>
</feature>
<evidence type="ECO:0000259" key="2">
    <source>
        <dbReference type="PROSITE" id="PS50013"/>
    </source>
</evidence>
<dbReference type="InterPro" id="IPR016197">
    <property type="entry name" value="Chromo-like_dom_sf"/>
</dbReference>
<protein>
    <recommendedName>
        <fullName evidence="2">Chromo domain-containing protein</fullName>
    </recommendedName>
</protein>
<reference evidence="3 4" key="1">
    <citation type="journal article" date="2021" name="G3 (Bethesda)">
        <title>Improved contiguity of the threespine stickleback genome using long-read sequencing.</title>
        <authorList>
            <person name="Nath S."/>
            <person name="Shaw D.E."/>
            <person name="White M.A."/>
        </authorList>
    </citation>
    <scope>NUCLEOTIDE SEQUENCE [LARGE SCALE GENOMIC DNA]</scope>
    <source>
        <strain evidence="3 4">Lake Benthic</strain>
    </source>
</reference>
<organism evidence="3 4">
    <name type="scientific">Gasterosteus aculeatus aculeatus</name>
    <name type="common">three-spined stickleback</name>
    <dbReference type="NCBI Taxonomy" id="481459"/>
    <lineage>
        <taxon>Eukaryota</taxon>
        <taxon>Metazoa</taxon>
        <taxon>Chordata</taxon>
        <taxon>Craniata</taxon>
        <taxon>Vertebrata</taxon>
        <taxon>Euteleostomi</taxon>
        <taxon>Actinopterygii</taxon>
        <taxon>Neopterygii</taxon>
        <taxon>Teleostei</taxon>
        <taxon>Neoteleostei</taxon>
        <taxon>Acanthomorphata</taxon>
        <taxon>Eupercaria</taxon>
        <taxon>Perciformes</taxon>
        <taxon>Cottioidei</taxon>
        <taxon>Gasterosteales</taxon>
        <taxon>Gasterosteidae</taxon>
        <taxon>Gasterosteus</taxon>
    </lineage>
</organism>
<sequence length="241" mass="28336">VGVPSAQIFVRRCRRTWRRARIALLRTASRYRRQADRRRTPAPRYRRGQRVWLSTRDLPLCVESQKLSSRFIGPFTISRVINPSAVRLVLPRTLRVHPTFHVSRIKPVSLCRLPPPPPPRPPPRMVDGGPVYTVRRLLRVRPRGRGFQYLVDWEGYGPEERCWVPSRDILDPSHIADFRCRHPRQSVRLVCFTRSYQRLYPSSFQSILEIPRVLTPACLRQRHGLPPLYLRRPVYRTPACL</sequence>
<comment type="subcellular location">
    <subcellularLocation>
        <location evidence="1">Nucleus</location>
    </subcellularLocation>
</comment>
<evidence type="ECO:0000256" key="1">
    <source>
        <dbReference type="ARBA" id="ARBA00004123"/>
    </source>
</evidence>
<dbReference type="PROSITE" id="PS50013">
    <property type="entry name" value="CHROMO_2"/>
    <property type="match status" value="1"/>
</dbReference>
<reference evidence="3" key="2">
    <citation type="submission" date="2025-08" db="UniProtKB">
        <authorList>
            <consortium name="Ensembl"/>
        </authorList>
    </citation>
    <scope>IDENTIFICATION</scope>
</reference>